<dbReference type="OrthoDB" id="5223508at2759"/>
<evidence type="ECO:0000313" key="2">
    <source>
        <dbReference type="Proteomes" id="UP000799437"/>
    </source>
</evidence>
<name>A0A6A6VXX5_9PEZI</name>
<gene>
    <name evidence="1" type="ORF">EJ05DRAFT_478848</name>
</gene>
<sequence>MPQLGGHAAAVSKALCRTHLFSPCSIRAFSMSSTRSQLPPESPNYVDYPMPELPVLTTKKPIKGVLPYPRDIFRHANKTKGKIEKNTPDFIARATKEPTKERKPATPEAKLRLQHKAEMAETRRKNLREGLREMERRRIDIQNIQHMKSQAKAAVIKAIDERPTPDDELFTATSMHPSIAAYMRGDLSPRPPTKEEIIRRTMRYERGAKKRSKGRKKDLTTLFNQARTFITNIDDLTATIDKLFNVNKDTNYDPTNNVWMANNRQAPISMDQLLANAVSKEGKGGRTVPRSTTKLAEALAQGKII</sequence>
<dbReference type="GeneID" id="54485597"/>
<dbReference type="EMBL" id="ML996578">
    <property type="protein sequence ID" value="KAF2755035.1"/>
    <property type="molecule type" value="Genomic_DNA"/>
</dbReference>
<reference evidence="1" key="1">
    <citation type="journal article" date="2020" name="Stud. Mycol.">
        <title>101 Dothideomycetes genomes: a test case for predicting lifestyles and emergence of pathogens.</title>
        <authorList>
            <person name="Haridas S."/>
            <person name="Albert R."/>
            <person name="Binder M."/>
            <person name="Bloem J."/>
            <person name="Labutti K."/>
            <person name="Salamov A."/>
            <person name="Andreopoulos B."/>
            <person name="Baker S."/>
            <person name="Barry K."/>
            <person name="Bills G."/>
            <person name="Bluhm B."/>
            <person name="Cannon C."/>
            <person name="Castanera R."/>
            <person name="Culley D."/>
            <person name="Daum C."/>
            <person name="Ezra D."/>
            <person name="Gonzalez J."/>
            <person name="Henrissat B."/>
            <person name="Kuo A."/>
            <person name="Liang C."/>
            <person name="Lipzen A."/>
            <person name="Lutzoni F."/>
            <person name="Magnuson J."/>
            <person name="Mondo S."/>
            <person name="Nolan M."/>
            <person name="Ohm R."/>
            <person name="Pangilinan J."/>
            <person name="Park H.-J."/>
            <person name="Ramirez L."/>
            <person name="Alfaro M."/>
            <person name="Sun H."/>
            <person name="Tritt A."/>
            <person name="Yoshinaga Y."/>
            <person name="Zwiers L.-H."/>
            <person name="Turgeon B."/>
            <person name="Goodwin S."/>
            <person name="Spatafora J."/>
            <person name="Crous P."/>
            <person name="Grigoriev I."/>
        </authorList>
    </citation>
    <scope>NUCLEOTIDE SEQUENCE</scope>
    <source>
        <strain evidence="1">CBS 121739</strain>
    </source>
</reference>
<proteinExistence type="predicted"/>
<organism evidence="1 2">
    <name type="scientific">Pseudovirgaria hyperparasitica</name>
    <dbReference type="NCBI Taxonomy" id="470096"/>
    <lineage>
        <taxon>Eukaryota</taxon>
        <taxon>Fungi</taxon>
        <taxon>Dikarya</taxon>
        <taxon>Ascomycota</taxon>
        <taxon>Pezizomycotina</taxon>
        <taxon>Dothideomycetes</taxon>
        <taxon>Dothideomycetes incertae sedis</taxon>
        <taxon>Acrospermales</taxon>
        <taxon>Acrospermaceae</taxon>
        <taxon>Pseudovirgaria</taxon>
    </lineage>
</organism>
<dbReference type="RefSeq" id="XP_033597486.1">
    <property type="nucleotide sequence ID" value="XM_033744543.1"/>
</dbReference>
<dbReference type="Pfam" id="PF26163">
    <property type="entry name" value="mS26"/>
    <property type="match status" value="1"/>
</dbReference>
<keyword evidence="2" id="KW-1185">Reference proteome</keyword>
<dbReference type="AlphaFoldDB" id="A0A6A6VXX5"/>
<dbReference type="CDD" id="cd23703">
    <property type="entry name" value="mS26_PET12"/>
    <property type="match status" value="1"/>
</dbReference>
<dbReference type="Proteomes" id="UP000799437">
    <property type="component" value="Unassembled WGS sequence"/>
</dbReference>
<protein>
    <submittedName>
        <fullName evidence="1">Uncharacterized protein</fullName>
    </submittedName>
</protein>
<accession>A0A6A6VXX5</accession>
<evidence type="ECO:0000313" key="1">
    <source>
        <dbReference type="EMBL" id="KAF2755035.1"/>
    </source>
</evidence>
<dbReference type="InterPro" id="IPR058940">
    <property type="entry name" value="mS26_fungi"/>
</dbReference>